<accession>A0AAD6U0U8</accession>
<sequence>MLTTTSSAAPPSARCTERSKPAMRTRAWPRRSRARARDSRRSSRNSRCTRCRTRLRHLTVDIADHAETRTAWVLSGARGAFQLRTLQCDFDWGPALTLFLGTQHELHHLALPNYLAPDDPAAGEGESEALVEAADQSPLHDTPAPGDARVHGAPASDSPPPPPSHAPQDVLFPRPTLLASTPNSPRRGRPPHARHGRCGLRQRPPFATAAVSGRKVRSLFFLRPMSFAYQFNAQRL</sequence>
<feature type="compositionally biased region" description="Basic residues" evidence="1">
    <location>
        <begin position="186"/>
        <end position="200"/>
    </location>
</feature>
<gene>
    <name evidence="2" type="ORF">B0H15DRAFT_952602</name>
</gene>
<evidence type="ECO:0000313" key="2">
    <source>
        <dbReference type="EMBL" id="KAJ7082217.1"/>
    </source>
</evidence>
<proteinExistence type="predicted"/>
<protein>
    <submittedName>
        <fullName evidence="2">Uncharacterized protein</fullName>
    </submittedName>
</protein>
<evidence type="ECO:0000256" key="1">
    <source>
        <dbReference type="SAM" id="MobiDB-lite"/>
    </source>
</evidence>
<dbReference type="Proteomes" id="UP001222325">
    <property type="component" value="Unassembled WGS sequence"/>
</dbReference>
<evidence type="ECO:0000313" key="3">
    <source>
        <dbReference type="Proteomes" id="UP001222325"/>
    </source>
</evidence>
<feature type="region of interest" description="Disordered" evidence="1">
    <location>
        <begin position="118"/>
        <end position="206"/>
    </location>
</feature>
<comment type="caution">
    <text evidence="2">The sequence shown here is derived from an EMBL/GenBank/DDBJ whole genome shotgun (WGS) entry which is preliminary data.</text>
</comment>
<dbReference type="AlphaFoldDB" id="A0AAD6U0U8"/>
<reference evidence="2" key="1">
    <citation type="submission" date="2023-03" db="EMBL/GenBank/DDBJ databases">
        <title>Massive genome expansion in bonnet fungi (Mycena s.s.) driven by repeated elements and novel gene families across ecological guilds.</title>
        <authorList>
            <consortium name="Lawrence Berkeley National Laboratory"/>
            <person name="Harder C.B."/>
            <person name="Miyauchi S."/>
            <person name="Viragh M."/>
            <person name="Kuo A."/>
            <person name="Thoen E."/>
            <person name="Andreopoulos B."/>
            <person name="Lu D."/>
            <person name="Skrede I."/>
            <person name="Drula E."/>
            <person name="Henrissat B."/>
            <person name="Morin E."/>
            <person name="Kohler A."/>
            <person name="Barry K."/>
            <person name="LaButti K."/>
            <person name="Morin E."/>
            <person name="Salamov A."/>
            <person name="Lipzen A."/>
            <person name="Mereny Z."/>
            <person name="Hegedus B."/>
            <person name="Baldrian P."/>
            <person name="Stursova M."/>
            <person name="Weitz H."/>
            <person name="Taylor A."/>
            <person name="Grigoriev I.V."/>
            <person name="Nagy L.G."/>
            <person name="Martin F."/>
            <person name="Kauserud H."/>
        </authorList>
    </citation>
    <scope>NUCLEOTIDE SEQUENCE</scope>
    <source>
        <strain evidence="2">CBHHK173m</strain>
    </source>
</reference>
<name>A0AAD6U0U8_9AGAR</name>
<organism evidence="2 3">
    <name type="scientific">Mycena belliarum</name>
    <dbReference type="NCBI Taxonomy" id="1033014"/>
    <lineage>
        <taxon>Eukaryota</taxon>
        <taxon>Fungi</taxon>
        <taxon>Dikarya</taxon>
        <taxon>Basidiomycota</taxon>
        <taxon>Agaricomycotina</taxon>
        <taxon>Agaricomycetes</taxon>
        <taxon>Agaricomycetidae</taxon>
        <taxon>Agaricales</taxon>
        <taxon>Marasmiineae</taxon>
        <taxon>Mycenaceae</taxon>
        <taxon>Mycena</taxon>
    </lineage>
</organism>
<feature type="compositionally biased region" description="Basic residues" evidence="1">
    <location>
        <begin position="21"/>
        <end position="34"/>
    </location>
</feature>
<keyword evidence="3" id="KW-1185">Reference proteome</keyword>
<dbReference type="EMBL" id="JARJCN010000046">
    <property type="protein sequence ID" value="KAJ7082217.1"/>
    <property type="molecule type" value="Genomic_DNA"/>
</dbReference>
<feature type="region of interest" description="Disordered" evidence="1">
    <location>
        <begin position="1"/>
        <end position="48"/>
    </location>
</feature>